<evidence type="ECO:0000256" key="3">
    <source>
        <dbReference type="ARBA" id="ARBA00022692"/>
    </source>
</evidence>
<dbReference type="PANTHER" id="PTHR43840">
    <property type="entry name" value="MITOCHONDRIAL METAL TRANSPORTER 1-RELATED"/>
    <property type="match status" value="1"/>
</dbReference>
<dbReference type="STRING" id="333138.LQ50_02070"/>
<proteinExistence type="predicted"/>
<gene>
    <name evidence="8" type="ORF">LQ50_02070</name>
</gene>
<reference evidence="8 9" key="1">
    <citation type="submission" date="2014-09" db="EMBL/GenBank/DDBJ databases">
        <title>Genome sequencing and annotation of Bacillus Okhensis strain Kh10-101T.</title>
        <authorList>
            <person name="Prakash J.S."/>
        </authorList>
    </citation>
    <scope>NUCLEOTIDE SEQUENCE [LARGE SCALE GENOMIC DNA]</scope>
    <source>
        <strain evidence="9">Kh10-101T</strain>
    </source>
</reference>
<protein>
    <recommendedName>
        <fullName evidence="7">Cation efflux protein transmembrane domain-containing protein</fullName>
    </recommendedName>
</protein>
<dbReference type="GO" id="GO:0006882">
    <property type="term" value="P:intracellular zinc ion homeostasis"/>
    <property type="evidence" value="ECO:0007669"/>
    <property type="project" value="TreeGrafter"/>
</dbReference>
<dbReference type="GO" id="GO:0015341">
    <property type="term" value="F:zinc efflux antiporter activity"/>
    <property type="evidence" value="ECO:0007669"/>
    <property type="project" value="TreeGrafter"/>
</dbReference>
<dbReference type="InterPro" id="IPR050291">
    <property type="entry name" value="CDF_Transporter"/>
</dbReference>
<evidence type="ECO:0000256" key="6">
    <source>
        <dbReference type="SAM" id="Phobius"/>
    </source>
</evidence>
<dbReference type="Pfam" id="PF01545">
    <property type="entry name" value="Cation_efflux"/>
    <property type="match status" value="1"/>
</dbReference>
<evidence type="ECO:0000313" key="9">
    <source>
        <dbReference type="Proteomes" id="UP000030832"/>
    </source>
</evidence>
<evidence type="ECO:0000256" key="1">
    <source>
        <dbReference type="ARBA" id="ARBA00004141"/>
    </source>
</evidence>
<feature type="transmembrane region" description="Helical" evidence="6">
    <location>
        <begin position="143"/>
        <end position="160"/>
    </location>
</feature>
<dbReference type="AlphaFoldDB" id="A0A0B0IG13"/>
<keyword evidence="9" id="KW-1185">Reference proteome</keyword>
<dbReference type="Proteomes" id="UP000030832">
    <property type="component" value="Unassembled WGS sequence"/>
</dbReference>
<evidence type="ECO:0000256" key="2">
    <source>
        <dbReference type="ARBA" id="ARBA00022448"/>
    </source>
</evidence>
<evidence type="ECO:0000256" key="5">
    <source>
        <dbReference type="ARBA" id="ARBA00023136"/>
    </source>
</evidence>
<dbReference type="PANTHER" id="PTHR43840:SF15">
    <property type="entry name" value="MITOCHONDRIAL METAL TRANSPORTER 1-RELATED"/>
    <property type="match status" value="1"/>
</dbReference>
<dbReference type="InterPro" id="IPR027469">
    <property type="entry name" value="Cation_efflux_TMD_sf"/>
</dbReference>
<name>A0A0B0IG13_9BACI</name>
<accession>A0A0B0IG13</accession>
<keyword evidence="2" id="KW-0813">Transport</keyword>
<evidence type="ECO:0000313" key="8">
    <source>
        <dbReference type="EMBL" id="KHF41528.1"/>
    </source>
</evidence>
<dbReference type="GO" id="GO:0005886">
    <property type="term" value="C:plasma membrane"/>
    <property type="evidence" value="ECO:0007669"/>
    <property type="project" value="TreeGrafter"/>
</dbReference>
<comment type="caution">
    <text evidence="8">The sequence shown here is derived from an EMBL/GenBank/DDBJ whole genome shotgun (WGS) entry which is preliminary data.</text>
</comment>
<comment type="subcellular location">
    <subcellularLocation>
        <location evidence="1">Membrane</location>
        <topology evidence="1">Multi-pass membrane protein</topology>
    </subcellularLocation>
</comment>
<feature type="transmembrane region" description="Helical" evidence="6">
    <location>
        <begin position="119"/>
        <end position="137"/>
    </location>
</feature>
<dbReference type="InterPro" id="IPR058533">
    <property type="entry name" value="Cation_efflux_TM"/>
</dbReference>
<keyword evidence="5 6" id="KW-0472">Membrane</keyword>
<keyword evidence="4 6" id="KW-1133">Transmembrane helix</keyword>
<dbReference type="GO" id="GO:0015086">
    <property type="term" value="F:cadmium ion transmembrane transporter activity"/>
    <property type="evidence" value="ECO:0007669"/>
    <property type="project" value="TreeGrafter"/>
</dbReference>
<dbReference type="Gene3D" id="1.20.1510.10">
    <property type="entry name" value="Cation efflux protein transmembrane domain"/>
    <property type="match status" value="1"/>
</dbReference>
<feature type="transmembrane region" description="Helical" evidence="6">
    <location>
        <begin position="47"/>
        <end position="70"/>
    </location>
</feature>
<dbReference type="EMBL" id="JRJU01000002">
    <property type="protein sequence ID" value="KHF41528.1"/>
    <property type="molecule type" value="Genomic_DNA"/>
</dbReference>
<dbReference type="eggNOG" id="COG3965">
    <property type="taxonomic scope" value="Bacteria"/>
</dbReference>
<dbReference type="SUPFAM" id="SSF161111">
    <property type="entry name" value="Cation efflux protein transmembrane domain-like"/>
    <property type="match status" value="1"/>
</dbReference>
<dbReference type="GO" id="GO:0015093">
    <property type="term" value="F:ferrous iron transmembrane transporter activity"/>
    <property type="evidence" value="ECO:0007669"/>
    <property type="project" value="TreeGrafter"/>
</dbReference>
<feature type="transmembrane region" description="Helical" evidence="6">
    <location>
        <begin position="76"/>
        <end position="98"/>
    </location>
</feature>
<feature type="domain" description="Cation efflux protein transmembrane" evidence="7">
    <location>
        <begin position="2"/>
        <end position="173"/>
    </location>
</feature>
<evidence type="ECO:0000259" key="7">
    <source>
        <dbReference type="Pfam" id="PF01545"/>
    </source>
</evidence>
<evidence type="ECO:0000256" key="4">
    <source>
        <dbReference type="ARBA" id="ARBA00022989"/>
    </source>
</evidence>
<keyword evidence="3 6" id="KW-0812">Transmembrane</keyword>
<organism evidence="8 9">
    <name type="scientific">Halalkalibacter okhensis</name>
    <dbReference type="NCBI Taxonomy" id="333138"/>
    <lineage>
        <taxon>Bacteria</taxon>
        <taxon>Bacillati</taxon>
        <taxon>Bacillota</taxon>
        <taxon>Bacilli</taxon>
        <taxon>Bacillales</taxon>
        <taxon>Bacillaceae</taxon>
        <taxon>Halalkalibacter</taxon>
    </lineage>
</organism>
<feature type="transmembrane region" description="Helical" evidence="6">
    <location>
        <begin position="6"/>
        <end position="26"/>
    </location>
</feature>
<sequence>MIFFDGLYSLVSVILSLLSLLVAQFIKKGDKMSFPYGKEMLEPVVIIIKYAVILLLCIITLITAIVSLLSGGQETSVGQALIFAFVNTIGCVGVFILLTKNKGESGFVQAEANQWKMDTLISGAVLIGFITALLISFTPFKYLVPYVDPVMVLIVVGYFLKTPIVEITKTFREVLEMSADQSIEAKIKKVITPIESKYQISESILRIAKVGNKLFIDIDFILGPQSKMVTIADQDKIREEIIQHTKDLVYKKWLTVSFTNDKKWAEKVFA</sequence>